<gene>
    <name evidence="2" type="ORF">HSACCH_02322</name>
</gene>
<reference evidence="3" key="1">
    <citation type="journal article" date="2013" name="Genome Announc.">
        <title>Genome Sequence of Halanaerobium saccharolyticum subsp. saccharolyticum Strain DSM 6643T, a Halophilic Hydrogen-Producing Bacterium.</title>
        <authorList>
            <person name="Kivisto A."/>
            <person name="Larjo A."/>
            <person name="Ciranna A."/>
            <person name="Santala V."/>
            <person name="Roos C."/>
            <person name="Karp M."/>
        </authorList>
    </citation>
    <scope>NUCLEOTIDE SEQUENCE [LARGE SCALE GENOMIC DNA]</scope>
    <source>
        <strain evidence="3">DSM 6643</strain>
    </source>
</reference>
<dbReference type="GO" id="GO:0007165">
    <property type="term" value="P:signal transduction"/>
    <property type="evidence" value="ECO:0007669"/>
    <property type="project" value="InterPro"/>
</dbReference>
<evidence type="ECO:0000313" key="2">
    <source>
        <dbReference type="EMBL" id="CCU80802.1"/>
    </source>
</evidence>
<dbReference type="AlphaFoldDB" id="M5E4C6"/>
<dbReference type="Gene3D" id="2.40.50.180">
    <property type="entry name" value="CheA-289, Domain 4"/>
    <property type="match status" value="1"/>
</dbReference>
<dbReference type="GO" id="GO:0006935">
    <property type="term" value="P:chemotaxis"/>
    <property type="evidence" value="ECO:0007669"/>
    <property type="project" value="InterPro"/>
</dbReference>
<dbReference type="SMART" id="SM00260">
    <property type="entry name" value="CheW"/>
    <property type="match status" value="1"/>
</dbReference>
<dbReference type="GO" id="GO:0005829">
    <property type="term" value="C:cytosol"/>
    <property type="evidence" value="ECO:0007669"/>
    <property type="project" value="TreeGrafter"/>
</dbReference>
<dbReference type="InterPro" id="IPR036061">
    <property type="entry name" value="CheW-like_dom_sf"/>
</dbReference>
<dbReference type="OrthoDB" id="9794382at2"/>
<dbReference type="Pfam" id="PF01584">
    <property type="entry name" value="CheW"/>
    <property type="match status" value="1"/>
</dbReference>
<dbReference type="eggNOG" id="COG0835">
    <property type="taxonomic scope" value="Bacteria"/>
</dbReference>
<dbReference type="STRING" id="1293054.HSACCH_02322"/>
<accession>M5E4C6</accession>
<feature type="domain" description="CheW-like" evidence="1">
    <location>
        <begin position="10"/>
        <end position="154"/>
    </location>
</feature>
<dbReference type="EMBL" id="CAUI01000023">
    <property type="protein sequence ID" value="CCU80802.1"/>
    <property type="molecule type" value="Genomic_DNA"/>
</dbReference>
<dbReference type="InterPro" id="IPR002545">
    <property type="entry name" value="CheW-lke_dom"/>
</dbReference>
<dbReference type="SUPFAM" id="SSF50341">
    <property type="entry name" value="CheW-like"/>
    <property type="match status" value="1"/>
</dbReference>
<keyword evidence="3" id="KW-1185">Reference proteome</keyword>
<dbReference type="FunCoup" id="M5E4C6">
    <property type="interactions" value="149"/>
</dbReference>
<proteinExistence type="predicted"/>
<dbReference type="Gene3D" id="2.30.30.40">
    <property type="entry name" value="SH3 Domains"/>
    <property type="match status" value="1"/>
</dbReference>
<name>M5E4C6_9FIRM</name>
<sequence>MNNKTSKEKQEKYIIFTLAGKQFGVHIKQTREILSSKELTLVPESPDYIAGLIDLRGMVVPVVDLQLRLNITQEANSQPENSGVIIIVELDDLTAGMMVEEVKEIKELHQEEIAELPKLAQKIDRKYIAGVGRTEGAELLMLLDLKQVLSAEEMNQLQHLDKNIVS</sequence>
<dbReference type="PANTHER" id="PTHR22617">
    <property type="entry name" value="CHEMOTAXIS SENSOR HISTIDINE KINASE-RELATED"/>
    <property type="match status" value="1"/>
</dbReference>
<evidence type="ECO:0000259" key="1">
    <source>
        <dbReference type="PROSITE" id="PS50851"/>
    </source>
</evidence>
<evidence type="ECO:0000313" key="3">
    <source>
        <dbReference type="Proteomes" id="UP000012063"/>
    </source>
</evidence>
<dbReference type="RefSeq" id="WP_005490073.1">
    <property type="nucleotide sequence ID" value="NZ_CAUI01000023.1"/>
</dbReference>
<dbReference type="Proteomes" id="UP000012063">
    <property type="component" value="Unassembled WGS sequence"/>
</dbReference>
<protein>
    <submittedName>
        <fullName evidence="2">Positive regulator of CheA protein activity (CheW)</fullName>
    </submittedName>
</protein>
<organism evidence="2 3">
    <name type="scientific">Halanaerobium saccharolyticum subsp. saccharolyticum DSM 6643</name>
    <dbReference type="NCBI Taxonomy" id="1293054"/>
    <lineage>
        <taxon>Bacteria</taxon>
        <taxon>Bacillati</taxon>
        <taxon>Bacillota</taxon>
        <taxon>Clostridia</taxon>
        <taxon>Halanaerobiales</taxon>
        <taxon>Halanaerobiaceae</taxon>
        <taxon>Halanaerobium</taxon>
    </lineage>
</organism>
<dbReference type="PROSITE" id="PS50851">
    <property type="entry name" value="CHEW"/>
    <property type="match status" value="1"/>
</dbReference>
<dbReference type="PANTHER" id="PTHR22617:SF23">
    <property type="entry name" value="CHEMOTAXIS PROTEIN CHEW"/>
    <property type="match status" value="1"/>
</dbReference>
<dbReference type="InterPro" id="IPR039315">
    <property type="entry name" value="CheW"/>
</dbReference>
<comment type="caution">
    <text evidence="2">The sequence shown here is derived from an EMBL/GenBank/DDBJ whole genome shotgun (WGS) entry which is preliminary data.</text>
</comment>
<dbReference type="InParanoid" id="M5E4C6"/>